<evidence type="ECO:0000256" key="4">
    <source>
        <dbReference type="ARBA" id="ARBA00019827"/>
    </source>
</evidence>
<evidence type="ECO:0000256" key="7">
    <source>
        <dbReference type="ARBA" id="ARBA00023242"/>
    </source>
</evidence>
<evidence type="ECO:0000256" key="2">
    <source>
        <dbReference type="ARBA" id="ARBA00006916"/>
    </source>
</evidence>
<dbReference type="GO" id="GO:0005730">
    <property type="term" value="C:nucleolus"/>
    <property type="evidence" value="ECO:0007669"/>
    <property type="project" value="UniProtKB-SubCell"/>
</dbReference>
<dbReference type="GO" id="GO:0030688">
    <property type="term" value="C:preribosome, small subunit precursor"/>
    <property type="evidence" value="ECO:0007669"/>
    <property type="project" value="TreeGrafter"/>
</dbReference>
<comment type="caution">
    <text evidence="10">The sequence shown here is derived from an EMBL/GenBank/DDBJ whole genome shotgun (WGS) entry which is preliminary data.</text>
</comment>
<evidence type="ECO:0000256" key="6">
    <source>
        <dbReference type="ARBA" id="ARBA00023054"/>
    </source>
</evidence>
<keyword evidence="6 8" id="KW-0175">Coiled coil</keyword>
<dbReference type="PANTHER" id="PTHR33911:SF1">
    <property type="entry name" value="RRNA-PROCESSING PROTEIN EFG1"/>
    <property type="match status" value="1"/>
</dbReference>
<sequence length="273" mass="30780">MPPTRTKDSPSSYPSSSAGKSHHSKHKRSTKGHKPNHDNVSPSATPGVQKIKGLLRQARRLLKKDKLAADVRQATERKIRALEKDLADAERARKERTMATRYHKIKFFERQKVTRKISQVKRQLGECSDKTEKKSLKRLLLELRVDLNYIQHYPKTKKYISLFPPEVRGSDVSDHKDKGKSKDDSSEPKADTDAQREALREQIREMMERGELSAEPETETSAERGTSALDHHMDAGMAEAVPKSESAKGPSAVEEDAFFGNDSDESEGEMDDS</sequence>
<evidence type="ECO:0000256" key="1">
    <source>
        <dbReference type="ARBA" id="ARBA00004604"/>
    </source>
</evidence>
<dbReference type="InterPro" id="IPR019310">
    <property type="entry name" value="Efg1"/>
</dbReference>
<dbReference type="EMBL" id="JAEVFJ010000007">
    <property type="protein sequence ID" value="KAH8103430.1"/>
    <property type="molecule type" value="Genomic_DNA"/>
</dbReference>
<feature type="coiled-coil region" evidence="8">
    <location>
        <begin position="64"/>
        <end position="99"/>
    </location>
</feature>
<feature type="compositionally biased region" description="Basic residues" evidence="9">
    <location>
        <begin position="20"/>
        <end position="34"/>
    </location>
</feature>
<evidence type="ECO:0000256" key="5">
    <source>
        <dbReference type="ARBA" id="ARBA00022552"/>
    </source>
</evidence>
<organism evidence="10 11">
    <name type="scientific">Cristinia sonorae</name>
    <dbReference type="NCBI Taxonomy" id="1940300"/>
    <lineage>
        <taxon>Eukaryota</taxon>
        <taxon>Fungi</taxon>
        <taxon>Dikarya</taxon>
        <taxon>Basidiomycota</taxon>
        <taxon>Agaricomycotina</taxon>
        <taxon>Agaricomycetes</taxon>
        <taxon>Agaricomycetidae</taxon>
        <taxon>Agaricales</taxon>
        <taxon>Pleurotineae</taxon>
        <taxon>Stephanosporaceae</taxon>
        <taxon>Cristinia</taxon>
    </lineage>
</organism>
<evidence type="ECO:0000256" key="3">
    <source>
        <dbReference type="ARBA" id="ARBA00018689"/>
    </source>
</evidence>
<comment type="subcellular location">
    <subcellularLocation>
        <location evidence="1">Nucleus</location>
        <location evidence="1">Nucleolus</location>
    </subcellularLocation>
</comment>
<dbReference type="Pfam" id="PF10153">
    <property type="entry name" value="Efg1"/>
    <property type="match status" value="1"/>
</dbReference>
<feature type="compositionally biased region" description="Basic and acidic residues" evidence="9">
    <location>
        <begin position="169"/>
        <end position="212"/>
    </location>
</feature>
<feature type="region of interest" description="Disordered" evidence="9">
    <location>
        <begin position="169"/>
        <end position="273"/>
    </location>
</feature>
<accession>A0A8K0XST1</accession>
<feature type="compositionally biased region" description="Acidic residues" evidence="9">
    <location>
        <begin position="253"/>
        <end position="273"/>
    </location>
</feature>
<dbReference type="GO" id="GO:0000462">
    <property type="term" value="P:maturation of SSU-rRNA from tricistronic rRNA transcript (SSU-rRNA, 5.8S rRNA, LSU-rRNA)"/>
    <property type="evidence" value="ECO:0007669"/>
    <property type="project" value="TreeGrafter"/>
</dbReference>
<keyword evidence="11" id="KW-1185">Reference proteome</keyword>
<keyword evidence="7" id="KW-0539">Nucleus</keyword>
<feature type="region of interest" description="Disordered" evidence="9">
    <location>
        <begin position="1"/>
        <end position="50"/>
    </location>
</feature>
<name>A0A8K0XST1_9AGAR</name>
<comment type="similarity">
    <text evidence="2">Belongs to the EFG1 family.</text>
</comment>
<reference evidence="10" key="1">
    <citation type="journal article" date="2021" name="New Phytol.">
        <title>Evolutionary innovations through gain and loss of genes in the ectomycorrhizal Boletales.</title>
        <authorList>
            <person name="Wu G."/>
            <person name="Miyauchi S."/>
            <person name="Morin E."/>
            <person name="Kuo A."/>
            <person name="Drula E."/>
            <person name="Varga T."/>
            <person name="Kohler A."/>
            <person name="Feng B."/>
            <person name="Cao Y."/>
            <person name="Lipzen A."/>
            <person name="Daum C."/>
            <person name="Hundley H."/>
            <person name="Pangilinan J."/>
            <person name="Johnson J."/>
            <person name="Barry K."/>
            <person name="LaButti K."/>
            <person name="Ng V."/>
            <person name="Ahrendt S."/>
            <person name="Min B."/>
            <person name="Choi I.G."/>
            <person name="Park H."/>
            <person name="Plett J.M."/>
            <person name="Magnuson J."/>
            <person name="Spatafora J.W."/>
            <person name="Nagy L.G."/>
            <person name="Henrissat B."/>
            <person name="Grigoriev I.V."/>
            <person name="Yang Z.L."/>
            <person name="Xu J."/>
            <person name="Martin F.M."/>
        </authorList>
    </citation>
    <scope>NUCLEOTIDE SEQUENCE</scope>
    <source>
        <strain evidence="10">KKN 215</strain>
    </source>
</reference>
<gene>
    <name evidence="10" type="ORF">BXZ70DRAFT_925574</name>
</gene>
<feature type="compositionally biased region" description="Low complexity" evidence="9">
    <location>
        <begin position="9"/>
        <end position="19"/>
    </location>
</feature>
<evidence type="ECO:0000256" key="8">
    <source>
        <dbReference type="SAM" id="Coils"/>
    </source>
</evidence>
<protein>
    <recommendedName>
        <fullName evidence="3">rRNA-processing protein EFG1</fullName>
    </recommendedName>
    <alternativeName>
        <fullName evidence="4">rRNA-processing protein efg1</fullName>
    </alternativeName>
</protein>
<keyword evidence="5" id="KW-0698">rRNA processing</keyword>
<evidence type="ECO:0000313" key="10">
    <source>
        <dbReference type="EMBL" id="KAH8103430.1"/>
    </source>
</evidence>
<dbReference type="OrthoDB" id="47732at2759"/>
<proteinExistence type="inferred from homology"/>
<dbReference type="PANTHER" id="PTHR33911">
    <property type="entry name" value="RRNA-PROCESSING PROTEIN EFG1"/>
    <property type="match status" value="1"/>
</dbReference>
<dbReference type="InterPro" id="IPR050786">
    <property type="entry name" value="EFG1_rRNA-proc"/>
</dbReference>
<dbReference type="AlphaFoldDB" id="A0A8K0XST1"/>
<evidence type="ECO:0000313" key="11">
    <source>
        <dbReference type="Proteomes" id="UP000813824"/>
    </source>
</evidence>
<evidence type="ECO:0000256" key="9">
    <source>
        <dbReference type="SAM" id="MobiDB-lite"/>
    </source>
</evidence>
<dbReference type="Proteomes" id="UP000813824">
    <property type="component" value="Unassembled WGS sequence"/>
</dbReference>